<sequence>MIRSVHPEMEGSIRMVGEAWRKEVNQYLGEVDRALLSLDFSISSQQLKITEEAKKAIWYWQAAWLRWKSVQHDSDSWSLQAVHTKLTPIYEAVCSSNVMVSGLLHRRIYFRPAPSAPLEFYEMQTTEQIKLISDDGSLWNFEQVWGMPMPLFHGSDSDLTNSMNSKEKRNPSHNNLPNPEVDSEIHPVVLSYSYNREAAVAYANQFWETPNPAYPYFQDDCTNFISQCLHAGGIPMIFTNSRAKGWWYRHRKEGWSFSWAIANSLESLLAKGGAPFYAQQRGTPQELEIGDIICYDFTGDGRWDHNTIVVAKDEQGFPLVNAHTFNAQYRFWEYLDSTAYTPAIKYRFFHVMAVEN</sequence>
<dbReference type="EMBL" id="JAPTNE010000067">
    <property type="protein sequence ID" value="MCZ0810299.1"/>
    <property type="molecule type" value="Genomic_DNA"/>
</dbReference>
<comment type="caution">
    <text evidence="3">The sequence shown here is derived from an EMBL/GenBank/DDBJ whole genome shotgun (WGS) entry which is preliminary data.</text>
</comment>
<feature type="region of interest" description="Disordered" evidence="1">
    <location>
        <begin position="160"/>
        <end position="180"/>
    </location>
</feature>
<protein>
    <submittedName>
        <fullName evidence="3">Amidase domain-containing protein</fullName>
    </submittedName>
</protein>
<evidence type="ECO:0000259" key="2">
    <source>
        <dbReference type="Pfam" id="PF12671"/>
    </source>
</evidence>
<accession>A0AAP3GE84</accession>
<evidence type="ECO:0000313" key="4">
    <source>
        <dbReference type="Proteomes" id="UP001077662"/>
    </source>
</evidence>
<dbReference type="Proteomes" id="UP001077662">
    <property type="component" value="Unassembled WGS sequence"/>
</dbReference>
<organism evidence="3 4">
    <name type="scientific">Brevibacillus laterosporus</name>
    <name type="common">Bacillus laterosporus</name>
    <dbReference type="NCBI Taxonomy" id="1465"/>
    <lineage>
        <taxon>Bacteria</taxon>
        <taxon>Bacillati</taxon>
        <taxon>Bacillota</taxon>
        <taxon>Bacilli</taxon>
        <taxon>Bacillales</taxon>
        <taxon>Paenibacillaceae</taxon>
        <taxon>Brevibacillus</taxon>
    </lineage>
</organism>
<name>A0AAP3GE84_BRELA</name>
<dbReference type="RefSeq" id="WP_258074425.1">
    <property type="nucleotide sequence ID" value="NZ_JANSGW010000067.1"/>
</dbReference>
<dbReference type="InterPro" id="IPR024301">
    <property type="entry name" value="Amidase_6"/>
</dbReference>
<reference evidence="3" key="1">
    <citation type="submission" date="2022-09" db="EMBL/GenBank/DDBJ databases">
        <title>Genome analysis and characterization of larvicidal activity of Brevibacillus strains.</title>
        <authorList>
            <person name="Patrusheva E.V."/>
            <person name="Izotova A.O."/>
            <person name="Toshchakov S.V."/>
            <person name="Sineoky S.P."/>
        </authorList>
    </citation>
    <scope>NUCLEOTIDE SEQUENCE</scope>
    <source>
        <strain evidence="3">VKPM_B-13247</strain>
    </source>
</reference>
<evidence type="ECO:0000313" key="3">
    <source>
        <dbReference type="EMBL" id="MCZ0810299.1"/>
    </source>
</evidence>
<dbReference type="Pfam" id="PF12671">
    <property type="entry name" value="Amidase_6"/>
    <property type="match status" value="1"/>
</dbReference>
<gene>
    <name evidence="3" type="ORF">O0554_26050</name>
</gene>
<dbReference type="PANTHER" id="PTHR40032">
    <property type="entry name" value="EXPORTED PROTEIN-RELATED"/>
    <property type="match status" value="1"/>
</dbReference>
<feature type="domain" description="Putative amidase" evidence="2">
    <location>
        <begin position="193"/>
        <end position="347"/>
    </location>
</feature>
<evidence type="ECO:0000256" key="1">
    <source>
        <dbReference type="SAM" id="MobiDB-lite"/>
    </source>
</evidence>
<proteinExistence type="predicted"/>
<dbReference type="PANTHER" id="PTHR40032:SF1">
    <property type="entry name" value="EXPORTED PROTEIN"/>
    <property type="match status" value="1"/>
</dbReference>
<dbReference type="AlphaFoldDB" id="A0AAP3GE84"/>